<gene>
    <name evidence="1" type="ORF">Cpap_1836</name>
</gene>
<dbReference type="EMBL" id="ACXX02000007">
    <property type="protein sequence ID" value="EGD47641.1"/>
    <property type="molecule type" value="Genomic_DNA"/>
</dbReference>
<evidence type="ECO:0000313" key="2">
    <source>
        <dbReference type="Proteomes" id="UP000003860"/>
    </source>
</evidence>
<reference evidence="1" key="2">
    <citation type="submission" date="2011-01" db="EMBL/GenBank/DDBJ databases">
        <title>The Non-contiguous Finished genome of Clostridium papyrosolvens.</title>
        <authorList>
            <person name="Lucas S."/>
            <person name="Copeland A."/>
            <person name="Lapidus A."/>
            <person name="Cheng J.-F."/>
            <person name="Goodwin L."/>
            <person name="Pitluck S."/>
            <person name="Misra M."/>
            <person name="Chertkov O."/>
            <person name="Detter J.C."/>
            <person name="Han C."/>
            <person name="Tapia R."/>
            <person name="Land M."/>
            <person name="Hauser L."/>
            <person name="Kyrpides N."/>
            <person name="Ivanova N."/>
            <person name="Pagani I."/>
            <person name="Mouttaki H."/>
            <person name="He Z."/>
            <person name="Zhou J."/>
            <person name="Hemme C.L."/>
            <person name="Woyke T."/>
        </authorList>
    </citation>
    <scope>NUCLEOTIDE SEQUENCE [LARGE SCALE GENOMIC DNA]</scope>
    <source>
        <strain evidence="1">DSM 2782</strain>
    </source>
</reference>
<dbReference type="Proteomes" id="UP000003860">
    <property type="component" value="Unassembled WGS sequence"/>
</dbReference>
<organism evidence="1 2">
    <name type="scientific">Ruminiclostridium papyrosolvens DSM 2782</name>
    <dbReference type="NCBI Taxonomy" id="588581"/>
    <lineage>
        <taxon>Bacteria</taxon>
        <taxon>Bacillati</taxon>
        <taxon>Bacillota</taxon>
        <taxon>Clostridia</taxon>
        <taxon>Eubacteriales</taxon>
        <taxon>Oscillospiraceae</taxon>
        <taxon>Ruminiclostridium</taxon>
    </lineage>
</organism>
<dbReference type="AlphaFoldDB" id="F1TDK3"/>
<reference evidence="1" key="1">
    <citation type="submission" date="2009-07" db="EMBL/GenBank/DDBJ databases">
        <authorList>
            <consortium name="US DOE Joint Genome Institute (JGI-PGF)"/>
            <person name="Lucas S."/>
            <person name="Copeland A."/>
            <person name="Lapidus A."/>
            <person name="Glavina del Rio T."/>
            <person name="Tice H."/>
            <person name="Bruce D."/>
            <person name="Goodwin L."/>
            <person name="Pitluck S."/>
            <person name="Larimer F."/>
            <person name="Land M.L."/>
            <person name="Mouttaki H."/>
            <person name="He Z."/>
            <person name="Zhou J."/>
            <person name="Hemme C.L."/>
        </authorList>
    </citation>
    <scope>NUCLEOTIDE SEQUENCE</scope>
    <source>
        <strain evidence="1">DSM 2782</strain>
    </source>
</reference>
<protein>
    <submittedName>
        <fullName evidence="1">Uncharacterized protein</fullName>
    </submittedName>
</protein>
<name>F1TDK3_9FIRM</name>
<evidence type="ECO:0000313" key="1">
    <source>
        <dbReference type="EMBL" id="EGD47641.1"/>
    </source>
</evidence>
<accession>F1TDK3</accession>
<dbReference type="STRING" id="588581.Cpap_1836"/>
<proteinExistence type="predicted"/>
<comment type="caution">
    <text evidence="1">The sequence shown here is derived from an EMBL/GenBank/DDBJ whole genome shotgun (WGS) entry which is preliminary data.</text>
</comment>
<sequence>MKKMIRKISQVRMKGMNFIKVEDFEDIYKGNRNNTTSIILEMKVRFIAAKRKGVIDIQVF</sequence>
<keyword evidence="2" id="KW-1185">Reference proteome</keyword>